<keyword evidence="4" id="KW-1185">Reference proteome</keyword>
<comment type="caution">
    <text evidence="3">The sequence shown here is derived from an EMBL/GenBank/DDBJ whole genome shotgun (WGS) entry which is preliminary data.</text>
</comment>
<feature type="domain" description="YvlB/LiaX N-terminal" evidence="2">
    <location>
        <begin position="59"/>
        <end position="88"/>
    </location>
</feature>
<dbReference type="InterPro" id="IPR018658">
    <property type="entry name" value="DUF2089"/>
</dbReference>
<evidence type="ECO:0000259" key="1">
    <source>
        <dbReference type="Pfam" id="PF09862"/>
    </source>
</evidence>
<reference evidence="3" key="1">
    <citation type="submission" date="2022-03" db="EMBL/GenBank/DDBJ databases">
        <authorList>
            <person name="Hettiarachchi G."/>
        </authorList>
    </citation>
    <scope>NUCLEOTIDE SEQUENCE</scope>
    <source>
        <strain evidence="3">LMG 32447</strain>
    </source>
</reference>
<dbReference type="EMBL" id="CAKOEU010000003">
    <property type="protein sequence ID" value="CAH1854182.1"/>
    <property type="molecule type" value="Genomic_DNA"/>
</dbReference>
<dbReference type="RefSeq" id="WP_248706221.1">
    <property type="nucleotide sequence ID" value="NZ_CAKOET010000003.1"/>
</dbReference>
<dbReference type="Pfam" id="PF22746">
    <property type="entry name" value="SHOCT-like_DUF2089-C"/>
    <property type="match status" value="1"/>
</dbReference>
<feature type="domain" description="DUF2089" evidence="1">
    <location>
        <begin position="6"/>
        <end position="51"/>
    </location>
</feature>
<dbReference type="InterPro" id="IPR013324">
    <property type="entry name" value="RNA_pol_sigma_r3/r4-like"/>
</dbReference>
<dbReference type="Pfam" id="PF09862">
    <property type="entry name" value="DUF2089"/>
    <property type="match status" value="1"/>
</dbReference>
<evidence type="ECO:0000259" key="2">
    <source>
        <dbReference type="Pfam" id="PF22746"/>
    </source>
</evidence>
<organism evidence="3 4">
    <name type="scientific">Convivina praedatoris</name>
    <dbReference type="NCBI Taxonomy" id="2880963"/>
    <lineage>
        <taxon>Bacteria</taxon>
        <taxon>Bacillati</taxon>
        <taxon>Bacillota</taxon>
        <taxon>Bacilli</taxon>
        <taxon>Lactobacillales</taxon>
        <taxon>Lactobacillaceae</taxon>
        <taxon>Convivina</taxon>
    </lineage>
</organism>
<protein>
    <recommendedName>
        <fullName evidence="5">DUF2089 domain-containing protein</fullName>
    </recommendedName>
</protein>
<name>A0ABN8H8Y2_9LACO</name>
<accession>A0ABN8H8Y2</accession>
<dbReference type="Proteomes" id="UP000838102">
    <property type="component" value="Unassembled WGS sequence"/>
</dbReference>
<evidence type="ECO:0008006" key="5">
    <source>
        <dbReference type="Google" id="ProtNLM"/>
    </source>
</evidence>
<proteinExistence type="predicted"/>
<dbReference type="InterPro" id="IPR053959">
    <property type="entry name" value="YvlB/LiaX_N"/>
</dbReference>
<evidence type="ECO:0000313" key="4">
    <source>
        <dbReference type="Proteomes" id="UP000838102"/>
    </source>
</evidence>
<gene>
    <name evidence="3" type="ORF">LMG032447_00809</name>
</gene>
<dbReference type="SUPFAM" id="SSF88659">
    <property type="entry name" value="Sigma3 and sigma4 domains of RNA polymerase sigma factors"/>
    <property type="match status" value="1"/>
</dbReference>
<sequence length="90" mass="10692">MWFWDLAEEDQEFIKQLTLASGSLKELAKIYGVSYPTVRLRLNRIIDKIKLTEKNTNNFETKIMQLVIDEKISLDIAKEIIEKYREEENV</sequence>
<evidence type="ECO:0000313" key="3">
    <source>
        <dbReference type="EMBL" id="CAH1854182.1"/>
    </source>
</evidence>